<evidence type="ECO:0000313" key="1">
    <source>
        <dbReference type="EMBL" id="KYM78498.1"/>
    </source>
</evidence>
<gene>
    <name evidence="1" type="ORF">ALC53_11153</name>
</gene>
<keyword evidence="2" id="KW-1185">Reference proteome</keyword>
<dbReference type="Proteomes" id="UP000078540">
    <property type="component" value="Unassembled WGS sequence"/>
</dbReference>
<evidence type="ECO:0000313" key="2">
    <source>
        <dbReference type="Proteomes" id="UP000078540"/>
    </source>
</evidence>
<name>A0A195B200_9HYME</name>
<dbReference type="EMBL" id="KQ976662">
    <property type="protein sequence ID" value="KYM78498.1"/>
    <property type="molecule type" value="Genomic_DNA"/>
</dbReference>
<reference evidence="1 2" key="1">
    <citation type="submission" date="2015-09" db="EMBL/GenBank/DDBJ databases">
        <title>Atta colombica WGS genome.</title>
        <authorList>
            <person name="Nygaard S."/>
            <person name="Hu H."/>
            <person name="Boomsma J."/>
            <person name="Zhang G."/>
        </authorList>
    </citation>
    <scope>NUCLEOTIDE SEQUENCE [LARGE SCALE GENOMIC DNA]</scope>
    <source>
        <strain evidence="1">Treedump-2</strain>
        <tissue evidence="1">Whole body</tissue>
    </source>
</reference>
<protein>
    <submittedName>
        <fullName evidence="1">Uncharacterized protein</fullName>
    </submittedName>
</protein>
<organism evidence="1 2">
    <name type="scientific">Atta colombica</name>
    <dbReference type="NCBI Taxonomy" id="520822"/>
    <lineage>
        <taxon>Eukaryota</taxon>
        <taxon>Metazoa</taxon>
        <taxon>Ecdysozoa</taxon>
        <taxon>Arthropoda</taxon>
        <taxon>Hexapoda</taxon>
        <taxon>Insecta</taxon>
        <taxon>Pterygota</taxon>
        <taxon>Neoptera</taxon>
        <taxon>Endopterygota</taxon>
        <taxon>Hymenoptera</taxon>
        <taxon>Apocrita</taxon>
        <taxon>Aculeata</taxon>
        <taxon>Formicoidea</taxon>
        <taxon>Formicidae</taxon>
        <taxon>Myrmicinae</taxon>
        <taxon>Atta</taxon>
    </lineage>
</organism>
<accession>A0A195B200</accession>
<dbReference type="AlphaFoldDB" id="A0A195B200"/>
<sequence>MHTVYERREYLTYVRAYWATTRLNSNMISERRDIRDIGDTPIRYAHAGLTEVWSLIPGHPYMTHGGTSNMRDLKITADNTLQMTRISEIGLCLEEKKDEADQANRCLPPVVVCHSYRHMRPAILVEKEIPRWFHPVACALARSLAVTDSETLHCLQGRGGGGGDDGGGGGGGGGGGVVGAVRHLREIHR</sequence>
<proteinExistence type="predicted"/>